<proteinExistence type="predicted"/>
<keyword evidence="1" id="KW-0472">Membrane</keyword>
<feature type="transmembrane region" description="Helical" evidence="1">
    <location>
        <begin position="6"/>
        <end position="28"/>
    </location>
</feature>
<keyword evidence="1" id="KW-0812">Transmembrane</keyword>
<dbReference type="InterPro" id="IPR012427">
    <property type="entry name" value="DUF1622"/>
</dbReference>
<name>A0A6J4PZ58_9ACTN</name>
<dbReference type="EMBL" id="CADCVC010000038">
    <property type="protein sequence ID" value="CAA9428446.1"/>
    <property type="molecule type" value="Genomic_DNA"/>
</dbReference>
<dbReference type="Pfam" id="PF07784">
    <property type="entry name" value="DUF1622"/>
    <property type="match status" value="1"/>
</dbReference>
<evidence type="ECO:0000256" key="1">
    <source>
        <dbReference type="SAM" id="Phobius"/>
    </source>
</evidence>
<dbReference type="AlphaFoldDB" id="A0A6J4PZ58"/>
<evidence type="ECO:0008006" key="3">
    <source>
        <dbReference type="Google" id="ProtNLM"/>
    </source>
</evidence>
<protein>
    <recommendedName>
        <fullName evidence="3">DUF1622 domain-containing protein</fullName>
    </recommendedName>
</protein>
<accession>A0A6J4PZ58</accession>
<sequence>MEVYQAALGTAQILLLFVGTFVIAFGIARALPAAGGPGGPARVARQIGENAALGLDYFVGATILNLALNPTWAAIATTALTIAVRKTLTFSLGRSARS</sequence>
<keyword evidence="1" id="KW-1133">Transmembrane helix</keyword>
<gene>
    <name evidence="2" type="ORF">AVDCRST_MAG80-399</name>
</gene>
<evidence type="ECO:0000313" key="2">
    <source>
        <dbReference type="EMBL" id="CAA9428446.1"/>
    </source>
</evidence>
<organism evidence="2">
    <name type="scientific">uncultured Rubrobacteraceae bacterium</name>
    <dbReference type="NCBI Taxonomy" id="349277"/>
    <lineage>
        <taxon>Bacteria</taxon>
        <taxon>Bacillati</taxon>
        <taxon>Actinomycetota</taxon>
        <taxon>Rubrobacteria</taxon>
        <taxon>Rubrobacterales</taxon>
        <taxon>Rubrobacteraceae</taxon>
        <taxon>environmental samples</taxon>
    </lineage>
</organism>
<reference evidence="2" key="1">
    <citation type="submission" date="2020-02" db="EMBL/GenBank/DDBJ databases">
        <authorList>
            <person name="Meier V. D."/>
        </authorList>
    </citation>
    <scope>NUCLEOTIDE SEQUENCE</scope>
    <source>
        <strain evidence="2">AVDCRST_MAG80</strain>
    </source>
</reference>